<evidence type="ECO:0000313" key="1">
    <source>
        <dbReference type="EMBL" id="GFO20752.1"/>
    </source>
</evidence>
<name>A0AAV4BN20_9GAST</name>
<protein>
    <submittedName>
        <fullName evidence="1">Uncharacterized protein</fullName>
    </submittedName>
</protein>
<dbReference type="AlphaFoldDB" id="A0AAV4BN20"/>
<organism evidence="1 2">
    <name type="scientific">Plakobranchus ocellatus</name>
    <dbReference type="NCBI Taxonomy" id="259542"/>
    <lineage>
        <taxon>Eukaryota</taxon>
        <taxon>Metazoa</taxon>
        <taxon>Spiralia</taxon>
        <taxon>Lophotrochozoa</taxon>
        <taxon>Mollusca</taxon>
        <taxon>Gastropoda</taxon>
        <taxon>Heterobranchia</taxon>
        <taxon>Euthyneura</taxon>
        <taxon>Panpulmonata</taxon>
        <taxon>Sacoglossa</taxon>
        <taxon>Placobranchoidea</taxon>
        <taxon>Plakobranchidae</taxon>
        <taxon>Plakobranchus</taxon>
    </lineage>
</organism>
<reference evidence="1 2" key="1">
    <citation type="journal article" date="2021" name="Elife">
        <title>Chloroplast acquisition without the gene transfer in kleptoplastic sea slugs, Plakobranchus ocellatus.</title>
        <authorList>
            <person name="Maeda T."/>
            <person name="Takahashi S."/>
            <person name="Yoshida T."/>
            <person name="Shimamura S."/>
            <person name="Takaki Y."/>
            <person name="Nagai Y."/>
            <person name="Toyoda A."/>
            <person name="Suzuki Y."/>
            <person name="Arimoto A."/>
            <person name="Ishii H."/>
            <person name="Satoh N."/>
            <person name="Nishiyama T."/>
            <person name="Hasebe M."/>
            <person name="Maruyama T."/>
            <person name="Minagawa J."/>
            <person name="Obokata J."/>
            <person name="Shigenobu S."/>
        </authorList>
    </citation>
    <scope>NUCLEOTIDE SEQUENCE [LARGE SCALE GENOMIC DNA]</scope>
</reference>
<dbReference type="EMBL" id="BLXT01005191">
    <property type="protein sequence ID" value="GFO20752.1"/>
    <property type="molecule type" value="Genomic_DNA"/>
</dbReference>
<evidence type="ECO:0000313" key="2">
    <source>
        <dbReference type="Proteomes" id="UP000735302"/>
    </source>
</evidence>
<comment type="caution">
    <text evidence="1">The sequence shown here is derived from an EMBL/GenBank/DDBJ whole genome shotgun (WGS) entry which is preliminary data.</text>
</comment>
<sequence length="124" mass="14113">MDREFALRSAEIPLSRVRATSLAPWPDGGPKNLRSPCCRLDLYKSLRCDCFFNLVAGRDYNMKETITFERENIENPTRHLSISSSPYYQMCHVMTRGAKRFSIRVCPGLGLNPGSDGLYAKKYS</sequence>
<proteinExistence type="predicted"/>
<accession>A0AAV4BN20</accession>
<keyword evidence="2" id="KW-1185">Reference proteome</keyword>
<dbReference type="Proteomes" id="UP000735302">
    <property type="component" value="Unassembled WGS sequence"/>
</dbReference>
<gene>
    <name evidence="1" type="ORF">PoB_004725700</name>
</gene>